<dbReference type="OrthoDB" id="1933874at2759"/>
<dbReference type="PANTHER" id="PTHR33638:SF1">
    <property type="entry name" value="SELENOPROTEIN H"/>
    <property type="match status" value="1"/>
</dbReference>
<accession>A0A8C9UXK9</accession>
<reference evidence="2" key="2">
    <citation type="submission" date="2025-08" db="UniProtKB">
        <authorList>
            <consortium name="Ensembl"/>
        </authorList>
    </citation>
    <scope>IDENTIFICATION</scope>
</reference>
<evidence type="ECO:0000313" key="3">
    <source>
        <dbReference type="Proteomes" id="UP000694397"/>
    </source>
</evidence>
<evidence type="ECO:0008006" key="4">
    <source>
        <dbReference type="Google" id="ProtNLM"/>
    </source>
</evidence>
<keyword evidence="3" id="KW-1185">Reference proteome</keyword>
<sequence>MAFLCVSPSAAGGRKRKAPLGQVGEEAPDVKSKKKEEDELEKEQGQRIVIEHWSVRHAEGLREALEASNPELKVQINPEKPRRNSFEVTLFGEGKEVCLWSGIKKGPPRKLKFPDPAVVVSSLQEVLKTH</sequence>
<reference evidence="2 3" key="1">
    <citation type="submission" date="2019-04" db="EMBL/GenBank/DDBJ databases">
        <authorList>
            <consortium name="Wellcome Sanger Institute Data Sharing"/>
        </authorList>
    </citation>
    <scope>NUCLEOTIDE SEQUENCE [LARGE SCALE GENOMIC DNA]</scope>
</reference>
<organism evidence="2 3">
    <name type="scientific">Scleropages formosus</name>
    <name type="common">Asian bonytongue</name>
    <name type="synonym">Osteoglossum formosum</name>
    <dbReference type="NCBI Taxonomy" id="113540"/>
    <lineage>
        <taxon>Eukaryota</taxon>
        <taxon>Metazoa</taxon>
        <taxon>Chordata</taxon>
        <taxon>Craniata</taxon>
        <taxon>Vertebrata</taxon>
        <taxon>Euteleostomi</taxon>
        <taxon>Actinopterygii</taxon>
        <taxon>Neopterygii</taxon>
        <taxon>Teleostei</taxon>
        <taxon>Osteoglossocephala</taxon>
        <taxon>Osteoglossomorpha</taxon>
        <taxon>Osteoglossiformes</taxon>
        <taxon>Osteoglossidae</taxon>
        <taxon>Scleropages</taxon>
    </lineage>
</organism>
<evidence type="ECO:0000313" key="2">
    <source>
        <dbReference type="Ensembl" id="ENSSFOP00015000929.2"/>
    </source>
</evidence>
<feature type="compositionally biased region" description="Basic and acidic residues" evidence="1">
    <location>
        <begin position="28"/>
        <end position="43"/>
    </location>
</feature>
<feature type="region of interest" description="Disordered" evidence="1">
    <location>
        <begin position="1"/>
        <end position="43"/>
    </location>
</feature>
<dbReference type="InterPro" id="IPR052674">
    <property type="entry name" value="SelWTH-like"/>
</dbReference>
<protein>
    <recommendedName>
        <fullName evidence="4">Selenoprotein H</fullName>
    </recommendedName>
</protein>
<name>A0A8C9UXK9_SCLFO</name>
<gene>
    <name evidence="2" type="primary">selenoh</name>
</gene>
<dbReference type="GO" id="GO:0005794">
    <property type="term" value="C:Golgi apparatus"/>
    <property type="evidence" value="ECO:0007669"/>
    <property type="project" value="TreeGrafter"/>
</dbReference>
<dbReference type="AlphaFoldDB" id="A0A8C9UXK9"/>
<evidence type="ECO:0000256" key="1">
    <source>
        <dbReference type="SAM" id="MobiDB-lite"/>
    </source>
</evidence>
<reference evidence="2" key="3">
    <citation type="submission" date="2025-09" db="UniProtKB">
        <authorList>
            <consortium name="Ensembl"/>
        </authorList>
    </citation>
    <scope>IDENTIFICATION</scope>
</reference>
<dbReference type="PANTHER" id="PTHR33638">
    <property type="entry name" value="SELENOPROTEIN H"/>
    <property type="match status" value="1"/>
</dbReference>
<dbReference type="GeneTree" id="ENSGT00940000163832"/>
<dbReference type="Proteomes" id="UP000694397">
    <property type="component" value="Chromosome 5"/>
</dbReference>
<dbReference type="Ensembl" id="ENSSFOT00015000959.2">
    <property type="protein sequence ID" value="ENSSFOP00015000929.2"/>
    <property type="gene ID" value="ENSSFOG00015000668.2"/>
</dbReference>
<proteinExistence type="predicted"/>